<keyword evidence="5 12" id="KW-0235">DNA replication</keyword>
<dbReference type="Gene3D" id="3.40.1360.10">
    <property type="match status" value="1"/>
</dbReference>
<evidence type="ECO:0000256" key="13">
    <source>
        <dbReference type="PIRNR" id="PIRNR002811"/>
    </source>
</evidence>
<comment type="subunit">
    <text evidence="12">Monomer. Interacts with DnaB.</text>
</comment>
<proteinExistence type="inferred from homology"/>
<sequence length="576" mass="65959">MSDTTQLIKDRLEVADFLKQYLELKPAGKNYKALCPFHKEKTPSFMVSPERQSWHCFGCSQGGDVIKFLMLYENLEFYDALKILAEKTGVEIKSSGNRDFKARNSLYEILNEAKDFYKNNLWQSRQVLDYVKERGLNEETVKEFELGSAPDGSDILVRHLLKKGYSIRDIDQVGLAFKTERGTYWDRFRARLMFPIHNHFGKTVAFTGRIFPGNENPNVGKYVNSPETPLFQKSKILYGFHKTKNDIRQTGLAVLVEGQMDFLMLWQDGVKNAVATSGTALTQEHLKVLRRLTDELVLSFDADEAGQAATERMIDLAGANDFSVKLLIIPEAGNMKDPADVVKSKPGLTKLLVKDAKSAMEYYFHKYISNLPIDLKLKKQNIRTVLLKIKNLSSHIDQNHWLKELANIVKIDEKILLEEMNSLTAPVQAVGQEKRSPNALVEDLSRRDLIAQRLLGVMLYKNNFGFLENHLPYFPEKYLNICQSFVKSKEGMAGDVGQLMDAISLRFSFENQNIESVKLESEIPMLFKELKIEYLKEKRQVISELIRQLESGGNEPKLKEALREFDIVSKELYSIE</sequence>
<dbReference type="GO" id="GO:0003899">
    <property type="term" value="F:DNA-directed RNA polymerase activity"/>
    <property type="evidence" value="ECO:0007669"/>
    <property type="project" value="UniProtKB-UniRule"/>
</dbReference>
<keyword evidence="11 12" id="KW-0804">Transcription</keyword>
<dbReference type="Pfam" id="PF08275">
    <property type="entry name" value="DNAG_N"/>
    <property type="match status" value="1"/>
</dbReference>
<dbReference type="STRING" id="1798404.A3B92_00295"/>
<dbReference type="SMART" id="SM00493">
    <property type="entry name" value="TOPRIM"/>
    <property type="match status" value="1"/>
</dbReference>
<gene>
    <name evidence="12" type="primary">dnaG</name>
    <name evidence="16" type="ORF">A3B92_00295</name>
</gene>
<dbReference type="GO" id="GO:0005737">
    <property type="term" value="C:cytoplasm"/>
    <property type="evidence" value="ECO:0007669"/>
    <property type="project" value="TreeGrafter"/>
</dbReference>
<evidence type="ECO:0000256" key="14">
    <source>
        <dbReference type="PIRSR" id="PIRSR002811-1"/>
    </source>
</evidence>
<organism evidence="16 17">
    <name type="scientific">Candidatus Harrisonbacteria bacterium RIFCSPHIGHO2_02_FULL_42_16</name>
    <dbReference type="NCBI Taxonomy" id="1798404"/>
    <lineage>
        <taxon>Bacteria</taxon>
        <taxon>Candidatus Harrisoniibacteriota</taxon>
    </lineage>
</organism>
<keyword evidence="3 12" id="KW-0808">Transferase</keyword>
<dbReference type="InterPro" id="IPR037068">
    <property type="entry name" value="DNA_primase_core_N_sf"/>
</dbReference>
<dbReference type="InterPro" id="IPR006171">
    <property type="entry name" value="TOPRIM_dom"/>
</dbReference>
<accession>A0A1G1ZJ56</accession>
<dbReference type="GO" id="GO:0006269">
    <property type="term" value="P:DNA replication, synthesis of primer"/>
    <property type="evidence" value="ECO:0007669"/>
    <property type="project" value="UniProtKB-UniRule"/>
</dbReference>
<keyword evidence="1 12" id="KW-0240">DNA-directed RNA polymerase</keyword>
<evidence type="ECO:0000256" key="10">
    <source>
        <dbReference type="ARBA" id="ARBA00023125"/>
    </source>
</evidence>
<dbReference type="HAMAP" id="MF_00974">
    <property type="entry name" value="DNA_primase_DnaG"/>
    <property type="match status" value="1"/>
</dbReference>
<evidence type="ECO:0000256" key="12">
    <source>
        <dbReference type="HAMAP-Rule" id="MF_00974"/>
    </source>
</evidence>
<evidence type="ECO:0000256" key="2">
    <source>
        <dbReference type="ARBA" id="ARBA00022515"/>
    </source>
</evidence>
<dbReference type="InterPro" id="IPR036977">
    <property type="entry name" value="DNA_primase_Znf_CHC2"/>
</dbReference>
<evidence type="ECO:0000256" key="3">
    <source>
        <dbReference type="ARBA" id="ARBA00022679"/>
    </source>
</evidence>
<evidence type="ECO:0000313" key="16">
    <source>
        <dbReference type="EMBL" id="OGY64561.1"/>
    </source>
</evidence>
<dbReference type="SUPFAM" id="SSF57783">
    <property type="entry name" value="Zinc beta-ribbon"/>
    <property type="match status" value="1"/>
</dbReference>
<evidence type="ECO:0000256" key="1">
    <source>
        <dbReference type="ARBA" id="ARBA00022478"/>
    </source>
</evidence>
<evidence type="ECO:0000256" key="5">
    <source>
        <dbReference type="ARBA" id="ARBA00022705"/>
    </source>
</evidence>
<keyword evidence="4 12" id="KW-0548">Nucleotidyltransferase</keyword>
<dbReference type="InterPro" id="IPR050219">
    <property type="entry name" value="DnaG_primase"/>
</dbReference>
<name>A0A1G1ZJ56_9BACT</name>
<dbReference type="PROSITE" id="PS50880">
    <property type="entry name" value="TOPRIM"/>
    <property type="match status" value="1"/>
</dbReference>
<dbReference type="AlphaFoldDB" id="A0A1G1ZJ56"/>
<dbReference type="InterPro" id="IPR030846">
    <property type="entry name" value="DnaG_bac"/>
</dbReference>
<dbReference type="SUPFAM" id="SSF56731">
    <property type="entry name" value="DNA primase core"/>
    <property type="match status" value="1"/>
</dbReference>
<comment type="catalytic activity">
    <reaction evidence="12">
        <text>ssDNA + n NTP = ssDNA/pppN(pN)n-1 hybrid + (n-1) diphosphate.</text>
        <dbReference type="EC" id="2.7.7.101"/>
    </reaction>
</comment>
<comment type="domain">
    <text evidence="12">Contains an N-terminal zinc-binding domain, a central core domain that contains the primase activity, and a C-terminal DnaB-binding domain.</text>
</comment>
<dbReference type="NCBIfam" id="TIGR01391">
    <property type="entry name" value="dnaG"/>
    <property type="match status" value="1"/>
</dbReference>
<dbReference type="EC" id="2.7.7.101" evidence="12"/>
<dbReference type="PANTHER" id="PTHR30313:SF2">
    <property type="entry name" value="DNA PRIMASE"/>
    <property type="match status" value="1"/>
</dbReference>
<evidence type="ECO:0000256" key="4">
    <source>
        <dbReference type="ARBA" id="ARBA00022695"/>
    </source>
</evidence>
<dbReference type="InterPro" id="IPR034151">
    <property type="entry name" value="TOPRIM_DnaG_bac"/>
</dbReference>
<comment type="function">
    <text evidence="12 13">RNA polymerase that catalyzes the synthesis of short RNA molecules used as primers for DNA polymerase during DNA replication.</text>
</comment>
<dbReference type="InterPro" id="IPR002694">
    <property type="entry name" value="Znf_CHC2"/>
</dbReference>
<protein>
    <recommendedName>
        <fullName evidence="12 13">DNA primase</fullName>
        <ecNumber evidence="12">2.7.7.101</ecNumber>
    </recommendedName>
</protein>
<dbReference type="Pfam" id="PF01807">
    <property type="entry name" value="Zn_ribbon_DnaG"/>
    <property type="match status" value="1"/>
</dbReference>
<keyword evidence="8 12" id="KW-0862">Zinc</keyword>
<dbReference type="PANTHER" id="PTHR30313">
    <property type="entry name" value="DNA PRIMASE"/>
    <property type="match status" value="1"/>
</dbReference>
<dbReference type="FunFam" id="3.90.580.10:FF:000001">
    <property type="entry name" value="DNA primase"/>
    <property type="match status" value="1"/>
</dbReference>
<evidence type="ECO:0000256" key="9">
    <source>
        <dbReference type="ARBA" id="ARBA00022842"/>
    </source>
</evidence>
<evidence type="ECO:0000256" key="8">
    <source>
        <dbReference type="ARBA" id="ARBA00022833"/>
    </source>
</evidence>
<keyword evidence="7 12" id="KW-0863">Zinc-finger</keyword>
<dbReference type="Pfam" id="PF13155">
    <property type="entry name" value="Toprim_2"/>
    <property type="match status" value="1"/>
</dbReference>
<comment type="cofactor">
    <cofactor evidence="12 13 14">
        <name>Zn(2+)</name>
        <dbReference type="ChEBI" id="CHEBI:29105"/>
    </cofactor>
    <text evidence="12 13 14">Binds 1 zinc ion per monomer.</text>
</comment>
<evidence type="ECO:0000256" key="7">
    <source>
        <dbReference type="ARBA" id="ARBA00022771"/>
    </source>
</evidence>
<dbReference type="GO" id="GO:0000428">
    <property type="term" value="C:DNA-directed RNA polymerase complex"/>
    <property type="evidence" value="ECO:0007669"/>
    <property type="project" value="UniProtKB-KW"/>
</dbReference>
<dbReference type="CDD" id="cd03364">
    <property type="entry name" value="TOPRIM_DnaG_primases"/>
    <property type="match status" value="1"/>
</dbReference>
<comment type="caution">
    <text evidence="16">The sequence shown here is derived from an EMBL/GenBank/DDBJ whole genome shotgun (WGS) entry which is preliminary data.</text>
</comment>
<keyword evidence="9" id="KW-0460">Magnesium</keyword>
<comment type="similarity">
    <text evidence="12 13">Belongs to the DnaG primase family.</text>
</comment>
<dbReference type="PIRSF" id="PIRSF002811">
    <property type="entry name" value="DnaG"/>
    <property type="match status" value="1"/>
</dbReference>
<dbReference type="GO" id="GO:0003677">
    <property type="term" value="F:DNA binding"/>
    <property type="evidence" value="ECO:0007669"/>
    <property type="project" value="UniProtKB-KW"/>
</dbReference>
<keyword evidence="10 12" id="KW-0238">DNA-binding</keyword>
<keyword evidence="6 12" id="KW-0479">Metal-binding</keyword>
<dbReference type="InterPro" id="IPR006295">
    <property type="entry name" value="DNA_primase_DnaG"/>
</dbReference>
<evidence type="ECO:0000259" key="15">
    <source>
        <dbReference type="PROSITE" id="PS50880"/>
    </source>
</evidence>
<dbReference type="Proteomes" id="UP000177960">
    <property type="component" value="Unassembled WGS sequence"/>
</dbReference>
<dbReference type="Gene3D" id="3.90.980.10">
    <property type="entry name" value="DNA primase, catalytic core, N-terminal domain"/>
    <property type="match status" value="1"/>
</dbReference>
<evidence type="ECO:0000313" key="17">
    <source>
        <dbReference type="Proteomes" id="UP000177960"/>
    </source>
</evidence>
<dbReference type="EMBL" id="MHJG01000002">
    <property type="protein sequence ID" value="OGY64561.1"/>
    <property type="molecule type" value="Genomic_DNA"/>
</dbReference>
<dbReference type="InterPro" id="IPR013264">
    <property type="entry name" value="DNAG_N"/>
</dbReference>
<evidence type="ECO:0000256" key="6">
    <source>
        <dbReference type="ARBA" id="ARBA00022723"/>
    </source>
</evidence>
<dbReference type="GO" id="GO:1990077">
    <property type="term" value="C:primosome complex"/>
    <property type="evidence" value="ECO:0007669"/>
    <property type="project" value="UniProtKB-KW"/>
</dbReference>
<evidence type="ECO:0000256" key="11">
    <source>
        <dbReference type="ARBA" id="ARBA00023163"/>
    </source>
</evidence>
<dbReference type="SMART" id="SM00400">
    <property type="entry name" value="ZnF_CHCC"/>
    <property type="match status" value="1"/>
</dbReference>
<dbReference type="Gene3D" id="3.90.580.10">
    <property type="entry name" value="Zinc finger, CHC2-type domain"/>
    <property type="match status" value="1"/>
</dbReference>
<keyword evidence="2 12" id="KW-0639">Primosome</keyword>
<reference evidence="16 17" key="1">
    <citation type="journal article" date="2016" name="Nat. Commun.">
        <title>Thousands of microbial genomes shed light on interconnected biogeochemical processes in an aquifer system.</title>
        <authorList>
            <person name="Anantharaman K."/>
            <person name="Brown C.T."/>
            <person name="Hug L.A."/>
            <person name="Sharon I."/>
            <person name="Castelle C.J."/>
            <person name="Probst A.J."/>
            <person name="Thomas B.C."/>
            <person name="Singh A."/>
            <person name="Wilkins M.J."/>
            <person name="Karaoz U."/>
            <person name="Brodie E.L."/>
            <person name="Williams K.H."/>
            <person name="Hubbard S.S."/>
            <person name="Banfield J.F."/>
        </authorList>
    </citation>
    <scope>NUCLEOTIDE SEQUENCE [LARGE SCALE GENOMIC DNA]</scope>
</reference>
<feature type="domain" description="Toprim" evidence="15">
    <location>
        <begin position="251"/>
        <end position="334"/>
    </location>
</feature>
<feature type="zinc finger region" description="CHC2-type" evidence="12 14">
    <location>
        <begin position="35"/>
        <end position="59"/>
    </location>
</feature>
<dbReference type="GO" id="GO:0008270">
    <property type="term" value="F:zinc ion binding"/>
    <property type="evidence" value="ECO:0007669"/>
    <property type="project" value="UniProtKB-UniRule"/>
</dbReference>